<dbReference type="EMBL" id="JALJOR010000018">
    <property type="protein sequence ID" value="KAK9804370.1"/>
    <property type="molecule type" value="Genomic_DNA"/>
</dbReference>
<reference evidence="2 3" key="1">
    <citation type="journal article" date="2024" name="Nat. Commun.">
        <title>Phylogenomics reveals the evolutionary origins of lichenization in chlorophyte algae.</title>
        <authorList>
            <person name="Puginier C."/>
            <person name="Libourel C."/>
            <person name="Otte J."/>
            <person name="Skaloud P."/>
            <person name="Haon M."/>
            <person name="Grisel S."/>
            <person name="Petersen M."/>
            <person name="Berrin J.G."/>
            <person name="Delaux P.M."/>
            <person name="Dal Grande F."/>
            <person name="Keller J."/>
        </authorList>
    </citation>
    <scope>NUCLEOTIDE SEQUENCE [LARGE SCALE GENOMIC DNA]</scope>
    <source>
        <strain evidence="2 3">SAG 2043</strain>
    </source>
</reference>
<sequence>MVLGKTIDKHGDLNKGQDADSASLPKGYPRDVPKGYRSDHPQSQSNTHDSVNLAPPPGIDHHEEPLHGTGGRVGKPVGDANTVSGSLPTREVRGGPTTYDVITEGRLGGGEVVVGGTDAEKDSA</sequence>
<keyword evidence="3" id="KW-1185">Reference proteome</keyword>
<proteinExistence type="predicted"/>
<feature type="region of interest" description="Disordered" evidence="1">
    <location>
        <begin position="1"/>
        <end position="103"/>
    </location>
</feature>
<accession>A0AAW1P266</accession>
<evidence type="ECO:0000313" key="3">
    <source>
        <dbReference type="Proteomes" id="UP001489004"/>
    </source>
</evidence>
<evidence type="ECO:0000256" key="1">
    <source>
        <dbReference type="SAM" id="MobiDB-lite"/>
    </source>
</evidence>
<feature type="compositionally biased region" description="Basic and acidic residues" evidence="1">
    <location>
        <begin position="1"/>
        <end position="18"/>
    </location>
</feature>
<dbReference type="Proteomes" id="UP001489004">
    <property type="component" value="Unassembled WGS sequence"/>
</dbReference>
<gene>
    <name evidence="2" type="ORF">WJX72_009609</name>
</gene>
<dbReference type="AlphaFoldDB" id="A0AAW1P266"/>
<comment type="caution">
    <text evidence="2">The sequence shown here is derived from an EMBL/GenBank/DDBJ whole genome shotgun (WGS) entry which is preliminary data.</text>
</comment>
<organism evidence="2 3">
    <name type="scientific">[Myrmecia] bisecta</name>
    <dbReference type="NCBI Taxonomy" id="41462"/>
    <lineage>
        <taxon>Eukaryota</taxon>
        <taxon>Viridiplantae</taxon>
        <taxon>Chlorophyta</taxon>
        <taxon>core chlorophytes</taxon>
        <taxon>Trebouxiophyceae</taxon>
        <taxon>Trebouxiales</taxon>
        <taxon>Trebouxiaceae</taxon>
        <taxon>Myrmecia</taxon>
    </lineage>
</organism>
<protein>
    <submittedName>
        <fullName evidence="2">Uncharacterized protein</fullName>
    </submittedName>
</protein>
<feature type="compositionally biased region" description="Basic and acidic residues" evidence="1">
    <location>
        <begin position="28"/>
        <end position="40"/>
    </location>
</feature>
<feature type="compositionally biased region" description="Polar residues" evidence="1">
    <location>
        <begin position="41"/>
        <end position="50"/>
    </location>
</feature>
<name>A0AAW1P266_9CHLO</name>
<evidence type="ECO:0000313" key="2">
    <source>
        <dbReference type="EMBL" id="KAK9804370.1"/>
    </source>
</evidence>